<dbReference type="PANTHER" id="PTHR33491">
    <property type="entry name" value="OSJNBA0016N04.9 PROTEIN"/>
    <property type="match status" value="1"/>
</dbReference>
<dbReference type="AlphaFoldDB" id="A0A5N6RV80"/>
<comment type="subcellular location">
    <subcellularLocation>
        <location evidence="1">Membrane</location>
        <topology evidence="1">Single-pass membrane protein</topology>
    </subcellularLocation>
</comment>
<evidence type="ECO:0000256" key="7">
    <source>
        <dbReference type="PROSITE-ProRule" id="PRU10141"/>
    </source>
</evidence>
<dbReference type="Pfam" id="PF13947">
    <property type="entry name" value="GUB_WAK_bind"/>
    <property type="match status" value="1"/>
</dbReference>
<dbReference type="Gene3D" id="2.10.25.10">
    <property type="entry name" value="Laminin"/>
    <property type="match status" value="1"/>
</dbReference>
<dbReference type="OrthoDB" id="4062651at2759"/>
<accession>A0A5N6RV80</accession>
<dbReference type="FunFam" id="2.10.25.10:FF:000038">
    <property type="entry name" value="Fibrillin 2"/>
    <property type="match status" value="1"/>
</dbReference>
<dbReference type="SMART" id="SM00179">
    <property type="entry name" value="EGF_CA"/>
    <property type="match status" value="1"/>
</dbReference>
<evidence type="ECO:0000256" key="3">
    <source>
        <dbReference type="ARBA" id="ARBA00022729"/>
    </source>
</evidence>
<dbReference type="InterPro" id="IPR000152">
    <property type="entry name" value="EGF-type_Asp/Asn_hydroxyl_site"/>
</dbReference>
<dbReference type="EMBL" id="CM017328">
    <property type="protein sequence ID" value="KAE8124824.1"/>
    <property type="molecule type" value="Genomic_DNA"/>
</dbReference>
<dbReference type="GO" id="GO:0016020">
    <property type="term" value="C:membrane"/>
    <property type="evidence" value="ECO:0007669"/>
    <property type="project" value="UniProtKB-SubCell"/>
</dbReference>
<reference evidence="11 12" key="1">
    <citation type="submission" date="2019-06" db="EMBL/GenBank/DDBJ databases">
        <title>A chromosomal-level reference genome of Carpinus fangiana (Coryloideae, Betulaceae).</title>
        <authorList>
            <person name="Yang X."/>
            <person name="Wang Z."/>
            <person name="Zhang L."/>
            <person name="Hao G."/>
            <person name="Liu J."/>
            <person name="Yang Y."/>
        </authorList>
    </citation>
    <scope>NUCLEOTIDE SEQUENCE [LARGE SCALE GENOMIC DNA]</scope>
    <source>
        <strain evidence="11">Cfa_2016G</strain>
        <tissue evidence="11">Leaf</tissue>
    </source>
</reference>
<organism evidence="11 12">
    <name type="scientific">Carpinus fangiana</name>
    <dbReference type="NCBI Taxonomy" id="176857"/>
    <lineage>
        <taxon>Eukaryota</taxon>
        <taxon>Viridiplantae</taxon>
        <taxon>Streptophyta</taxon>
        <taxon>Embryophyta</taxon>
        <taxon>Tracheophyta</taxon>
        <taxon>Spermatophyta</taxon>
        <taxon>Magnoliopsida</taxon>
        <taxon>eudicotyledons</taxon>
        <taxon>Gunneridae</taxon>
        <taxon>Pentapetalae</taxon>
        <taxon>rosids</taxon>
        <taxon>fabids</taxon>
        <taxon>Fagales</taxon>
        <taxon>Betulaceae</taxon>
        <taxon>Carpinus</taxon>
    </lineage>
</organism>
<evidence type="ECO:0000256" key="4">
    <source>
        <dbReference type="ARBA" id="ARBA00022737"/>
    </source>
</evidence>
<protein>
    <recommendedName>
        <fullName evidence="10">EGF-like domain-containing protein</fullName>
    </recommendedName>
</protein>
<feature type="transmembrane region" description="Helical" evidence="8">
    <location>
        <begin position="342"/>
        <end position="366"/>
    </location>
</feature>
<gene>
    <name evidence="11" type="ORF">FH972_019672</name>
</gene>
<name>A0A5N6RV80_9ROSI</name>
<keyword evidence="8" id="KW-1133">Transmembrane helix</keyword>
<dbReference type="Proteomes" id="UP000327013">
    <property type="component" value="Chromosome 8"/>
</dbReference>
<dbReference type="Pfam" id="PF07645">
    <property type="entry name" value="EGF_CA"/>
    <property type="match status" value="1"/>
</dbReference>
<evidence type="ECO:0000313" key="11">
    <source>
        <dbReference type="EMBL" id="KAE8124824.1"/>
    </source>
</evidence>
<feature type="chain" id="PRO_5024365688" description="EGF-like domain-containing protein" evidence="9">
    <location>
        <begin position="26"/>
        <end position="460"/>
    </location>
</feature>
<dbReference type="GO" id="GO:0030247">
    <property type="term" value="F:polysaccharide binding"/>
    <property type="evidence" value="ECO:0007669"/>
    <property type="project" value="InterPro"/>
</dbReference>
<dbReference type="InterPro" id="IPR025287">
    <property type="entry name" value="WAK_GUB"/>
</dbReference>
<keyword evidence="4" id="KW-0677">Repeat</keyword>
<dbReference type="InterPro" id="IPR049883">
    <property type="entry name" value="NOTCH1_EGF-like"/>
</dbReference>
<feature type="binding site" evidence="7">
    <location>
        <position position="444"/>
    </location>
    <ligand>
        <name>ATP</name>
        <dbReference type="ChEBI" id="CHEBI:30616"/>
    </ligand>
</feature>
<dbReference type="PROSITE" id="PS50026">
    <property type="entry name" value="EGF_3"/>
    <property type="match status" value="1"/>
</dbReference>
<dbReference type="GO" id="GO:0005509">
    <property type="term" value="F:calcium ion binding"/>
    <property type="evidence" value="ECO:0007669"/>
    <property type="project" value="InterPro"/>
</dbReference>
<keyword evidence="2 6" id="KW-0245">EGF-like domain</keyword>
<dbReference type="InterPro" id="IPR018097">
    <property type="entry name" value="EGF_Ca-bd_CS"/>
</dbReference>
<dbReference type="SMART" id="SM00181">
    <property type="entry name" value="EGF"/>
    <property type="match status" value="2"/>
</dbReference>
<feature type="disulfide bond" evidence="6">
    <location>
        <begin position="296"/>
        <end position="306"/>
    </location>
</feature>
<dbReference type="InterPro" id="IPR000742">
    <property type="entry name" value="EGF"/>
</dbReference>
<evidence type="ECO:0000313" key="12">
    <source>
        <dbReference type="Proteomes" id="UP000327013"/>
    </source>
</evidence>
<evidence type="ECO:0000259" key="10">
    <source>
        <dbReference type="PROSITE" id="PS50026"/>
    </source>
</evidence>
<evidence type="ECO:0000256" key="2">
    <source>
        <dbReference type="ARBA" id="ARBA00022536"/>
    </source>
</evidence>
<keyword evidence="8" id="KW-0472">Membrane</keyword>
<dbReference type="InterPro" id="IPR001881">
    <property type="entry name" value="EGF-like_Ca-bd_dom"/>
</dbReference>
<evidence type="ECO:0000256" key="5">
    <source>
        <dbReference type="ARBA" id="ARBA00023157"/>
    </source>
</evidence>
<sequence>MGLRGILLQQQVLLGAIILAAIAAAAEPNPSCSTKCGSLQILYPFGTSDGCYLDPSFLITCNDTFEKPTPFLGTGNLEVLNLSFDGELRVSTSIARDCPNEPGYNENNSNSWLSGLDNFPISHKRNKFTAVGCDTLAMINGTVAEKTYATGCLSLCSRFESVVNGSCNGIGCCQTSIPQGMTDSFVLVTSLANYSAVGKFNPCGFSFIVEEKAFNFSSLDLINMQGRETVPVVLDWAVGNDTCKDAQEQNLTSYACKAVQSECYDSPNRRGYLCNCSSGYEGNPYLVDGCNDVNECETSKPCNMICTNNLGSFKCDCPKGYEGDGMKNGTGCHLIVTNSRNLALELGIGISLSLLLLGGFWIYWGLKRRNLNKLKEKLFQQNGGLMLQQQLSNHTGSIEPTKIFSIEELKRATNNYNESRIIGQGGNGTVYKGVLPGNKVVAIKRSKGFDHSQAKQFINE</sequence>
<dbReference type="PROSITE" id="PS00107">
    <property type="entry name" value="PROTEIN_KINASE_ATP"/>
    <property type="match status" value="1"/>
</dbReference>
<dbReference type="InterPro" id="IPR017441">
    <property type="entry name" value="Protein_kinase_ATP_BS"/>
</dbReference>
<dbReference type="InterPro" id="IPR011009">
    <property type="entry name" value="Kinase-like_dom_sf"/>
</dbReference>
<keyword evidence="7" id="KW-0547">Nucleotide-binding</keyword>
<keyword evidence="12" id="KW-1185">Reference proteome</keyword>
<dbReference type="Gene3D" id="3.30.200.20">
    <property type="entry name" value="Phosphorylase Kinase, domain 1"/>
    <property type="match status" value="1"/>
</dbReference>
<evidence type="ECO:0000256" key="1">
    <source>
        <dbReference type="ARBA" id="ARBA00004167"/>
    </source>
</evidence>
<feature type="domain" description="EGF-like" evidence="10">
    <location>
        <begin position="292"/>
        <end position="327"/>
    </location>
</feature>
<dbReference type="SUPFAM" id="SSF56112">
    <property type="entry name" value="Protein kinase-like (PK-like)"/>
    <property type="match status" value="1"/>
</dbReference>
<dbReference type="CDD" id="cd00054">
    <property type="entry name" value="EGF_CA"/>
    <property type="match status" value="1"/>
</dbReference>
<keyword evidence="3 9" id="KW-0732">Signal</keyword>
<keyword evidence="7" id="KW-0067">ATP-binding</keyword>
<keyword evidence="8" id="KW-0812">Transmembrane</keyword>
<keyword evidence="5 6" id="KW-1015">Disulfide bond</keyword>
<evidence type="ECO:0000256" key="9">
    <source>
        <dbReference type="SAM" id="SignalP"/>
    </source>
</evidence>
<comment type="caution">
    <text evidence="6">Lacks conserved residue(s) required for the propagation of feature annotation.</text>
</comment>
<dbReference type="GO" id="GO:0005524">
    <property type="term" value="F:ATP binding"/>
    <property type="evidence" value="ECO:0007669"/>
    <property type="project" value="UniProtKB-UniRule"/>
</dbReference>
<evidence type="ECO:0000256" key="8">
    <source>
        <dbReference type="SAM" id="Phobius"/>
    </source>
</evidence>
<evidence type="ECO:0000256" key="6">
    <source>
        <dbReference type="PROSITE-ProRule" id="PRU00076"/>
    </source>
</evidence>
<feature type="signal peptide" evidence="9">
    <location>
        <begin position="1"/>
        <end position="25"/>
    </location>
</feature>
<dbReference type="PROSITE" id="PS01187">
    <property type="entry name" value="EGF_CA"/>
    <property type="match status" value="1"/>
</dbReference>
<dbReference type="PROSITE" id="PS00010">
    <property type="entry name" value="ASX_HYDROXYL"/>
    <property type="match status" value="1"/>
</dbReference>
<dbReference type="SUPFAM" id="SSF57196">
    <property type="entry name" value="EGF/Laminin"/>
    <property type="match status" value="1"/>
</dbReference>
<proteinExistence type="predicted"/>